<dbReference type="PRINTS" id="PR00411">
    <property type="entry name" value="PNDRDTASEI"/>
</dbReference>
<feature type="binding site" evidence="12">
    <location>
        <position position="127"/>
    </location>
    <ligand>
        <name>FAD</name>
        <dbReference type="ChEBI" id="CHEBI:57692"/>
    </ligand>
</feature>
<dbReference type="InterPro" id="IPR044920">
    <property type="entry name" value="MnmG_C_subdom_sf"/>
</dbReference>
<feature type="domain" description="tRNA uridine 5-carboxymethylaminomethyl modification enzyme C-terminal subdomain" evidence="13">
    <location>
        <begin position="546"/>
        <end position="617"/>
    </location>
</feature>
<keyword evidence="15" id="KW-1185">Reference proteome</keyword>
<dbReference type="InterPro" id="IPR047001">
    <property type="entry name" value="MnmG_C_subdom"/>
</dbReference>
<dbReference type="Pfam" id="PF13932">
    <property type="entry name" value="SAM_GIDA_C"/>
    <property type="match status" value="1"/>
</dbReference>
<evidence type="ECO:0000256" key="2">
    <source>
        <dbReference type="ARBA" id="ARBA00003717"/>
    </source>
</evidence>
<keyword evidence="9 12" id="KW-0520">NAD</keyword>
<reference evidence="14 15" key="1">
    <citation type="submission" date="2016-10" db="EMBL/GenBank/DDBJ databases">
        <authorList>
            <person name="de Groot N.N."/>
        </authorList>
    </citation>
    <scope>NUCLEOTIDE SEQUENCE [LARGE SCALE GENOMIC DNA]</scope>
    <source>
        <strain evidence="14 15">CGMCC 1.7727</strain>
    </source>
</reference>
<gene>
    <name evidence="12" type="primary">mnmG</name>
    <name evidence="12" type="synonym">gidA</name>
    <name evidence="14" type="ORF">SAMN04487944_12042</name>
</gene>
<dbReference type="AlphaFoldDB" id="A0A1H9V064"/>
<dbReference type="InterPro" id="IPR040131">
    <property type="entry name" value="MnmG_N"/>
</dbReference>
<dbReference type="InterPro" id="IPR026904">
    <property type="entry name" value="MnmG_C"/>
</dbReference>
<evidence type="ECO:0000313" key="15">
    <source>
        <dbReference type="Proteomes" id="UP000199687"/>
    </source>
</evidence>
<dbReference type="Pfam" id="PF21680">
    <property type="entry name" value="GIDA_C_1st"/>
    <property type="match status" value="1"/>
</dbReference>
<dbReference type="OrthoDB" id="9815560at2"/>
<evidence type="ECO:0000256" key="4">
    <source>
        <dbReference type="ARBA" id="ARBA00020461"/>
    </source>
</evidence>
<dbReference type="SMART" id="SM01228">
    <property type="entry name" value="GIDA_assoc_3"/>
    <property type="match status" value="1"/>
</dbReference>
<dbReference type="HAMAP" id="MF_00129">
    <property type="entry name" value="MnmG_GidA"/>
    <property type="match status" value="1"/>
</dbReference>
<evidence type="ECO:0000313" key="14">
    <source>
        <dbReference type="EMBL" id="SES14764.1"/>
    </source>
</evidence>
<evidence type="ECO:0000256" key="10">
    <source>
        <dbReference type="ARBA" id="ARBA00025948"/>
    </source>
</evidence>
<dbReference type="PRINTS" id="PR00368">
    <property type="entry name" value="FADPNR"/>
</dbReference>
<dbReference type="FunFam" id="1.10.150.570:FF:000001">
    <property type="entry name" value="tRNA uridine 5-carboxymethylaminomethyl modification enzyme MnmG"/>
    <property type="match status" value="1"/>
</dbReference>
<dbReference type="FunFam" id="3.50.50.60:FF:000063">
    <property type="entry name" value="tRNA uridine 5-carboxymethylaminomethyl modification enzyme MnmG"/>
    <property type="match status" value="1"/>
</dbReference>
<dbReference type="Pfam" id="PF01134">
    <property type="entry name" value="GIDA"/>
    <property type="match status" value="1"/>
</dbReference>
<name>A0A1H9V064_9BACI</name>
<dbReference type="RefSeq" id="WP_089743292.1">
    <property type="nucleotide sequence ID" value="NZ_FOGL01000020.1"/>
</dbReference>
<feature type="binding site" evidence="12">
    <location>
        <position position="371"/>
    </location>
    <ligand>
        <name>FAD</name>
        <dbReference type="ChEBI" id="CHEBI:57692"/>
    </ligand>
</feature>
<evidence type="ECO:0000256" key="5">
    <source>
        <dbReference type="ARBA" id="ARBA00022490"/>
    </source>
</evidence>
<dbReference type="GO" id="GO:0050660">
    <property type="term" value="F:flavin adenine dinucleotide binding"/>
    <property type="evidence" value="ECO:0007669"/>
    <property type="project" value="UniProtKB-UniRule"/>
</dbReference>
<evidence type="ECO:0000256" key="6">
    <source>
        <dbReference type="ARBA" id="ARBA00022630"/>
    </source>
</evidence>
<dbReference type="InterPro" id="IPR004416">
    <property type="entry name" value="MnmG"/>
</dbReference>
<proteinExistence type="inferred from homology"/>
<evidence type="ECO:0000256" key="12">
    <source>
        <dbReference type="HAMAP-Rule" id="MF_00129"/>
    </source>
</evidence>
<feature type="binding site" evidence="12">
    <location>
        <begin position="274"/>
        <end position="288"/>
    </location>
    <ligand>
        <name>NAD(+)</name>
        <dbReference type="ChEBI" id="CHEBI:57540"/>
    </ligand>
</feature>
<dbReference type="EMBL" id="FOGL01000020">
    <property type="protein sequence ID" value="SES14764.1"/>
    <property type="molecule type" value="Genomic_DNA"/>
</dbReference>
<organism evidence="14 15">
    <name type="scientific">Gracilibacillus ureilyticus</name>
    <dbReference type="NCBI Taxonomy" id="531814"/>
    <lineage>
        <taxon>Bacteria</taxon>
        <taxon>Bacillati</taxon>
        <taxon>Bacillota</taxon>
        <taxon>Bacilli</taxon>
        <taxon>Bacillales</taxon>
        <taxon>Bacillaceae</taxon>
        <taxon>Gracilibacillus</taxon>
    </lineage>
</organism>
<dbReference type="FunFam" id="1.10.10.1800:FF:000001">
    <property type="entry name" value="tRNA uridine 5-carboxymethylaminomethyl modification enzyme MnmG"/>
    <property type="match status" value="1"/>
</dbReference>
<dbReference type="PANTHER" id="PTHR11806">
    <property type="entry name" value="GLUCOSE INHIBITED DIVISION PROTEIN A"/>
    <property type="match status" value="1"/>
</dbReference>
<evidence type="ECO:0000256" key="3">
    <source>
        <dbReference type="ARBA" id="ARBA00007653"/>
    </source>
</evidence>
<dbReference type="NCBIfam" id="TIGR00136">
    <property type="entry name" value="mnmG_gidA"/>
    <property type="match status" value="1"/>
</dbReference>
<dbReference type="STRING" id="531814.SAMN04487944_12042"/>
<protein>
    <recommendedName>
        <fullName evidence="4 12">tRNA uridine 5-carboxymethylaminomethyl modification enzyme MnmG</fullName>
    </recommendedName>
    <alternativeName>
        <fullName evidence="11 12">Glucose-inhibited division protein A</fullName>
    </alternativeName>
</protein>
<keyword evidence="6 12" id="KW-0285">Flavoprotein</keyword>
<dbReference type="GO" id="GO:0030488">
    <property type="term" value="P:tRNA methylation"/>
    <property type="evidence" value="ECO:0007669"/>
    <property type="project" value="TreeGrafter"/>
</dbReference>
<dbReference type="Gene3D" id="3.50.50.60">
    <property type="entry name" value="FAD/NAD(P)-binding domain"/>
    <property type="match status" value="2"/>
</dbReference>
<evidence type="ECO:0000256" key="8">
    <source>
        <dbReference type="ARBA" id="ARBA00022827"/>
    </source>
</evidence>
<dbReference type="SUPFAM" id="SSF51905">
    <property type="entry name" value="FAD/NAD(P)-binding domain"/>
    <property type="match status" value="1"/>
</dbReference>
<evidence type="ECO:0000259" key="13">
    <source>
        <dbReference type="SMART" id="SM01228"/>
    </source>
</evidence>
<comment type="similarity">
    <text evidence="3 12">Belongs to the MnmG family.</text>
</comment>
<dbReference type="InterPro" id="IPR049312">
    <property type="entry name" value="GIDA_C_N"/>
</dbReference>
<keyword evidence="8 12" id="KW-0274">FAD</keyword>
<evidence type="ECO:0000256" key="1">
    <source>
        <dbReference type="ARBA" id="ARBA00001974"/>
    </source>
</evidence>
<accession>A0A1H9V064</accession>
<dbReference type="InterPro" id="IPR002218">
    <property type="entry name" value="MnmG-rel"/>
</dbReference>
<evidence type="ECO:0000256" key="9">
    <source>
        <dbReference type="ARBA" id="ARBA00023027"/>
    </source>
</evidence>
<dbReference type="PROSITE" id="PS01281">
    <property type="entry name" value="GIDA_2"/>
    <property type="match status" value="1"/>
</dbReference>
<sequence>MSTYEAGQYDVIVVGAGHAGVEAAYAAAKRGAKTLMLTMNLDMIAFMPCNPSIGGPAKGIVVREIDALGGLMGKVIDKTYIQMRMLNTGKGPAVRALRAQADKPLYIQEMKKALEQESNITLRQGMVEKLVIEDGKCQGVITETKALYRAKSVIITTGTFMRGRVIIGDISYESGPNNQRASVKLAENLEELGFELVRFKTGTPPRVINHSIDYSKTEIQPGDENPQHFSYETTEAITDQIPCWLTYTNENTHNIINENLGLSAMYSGMIKGTGPRYCPSIEDKIVRFHDKPRHQIFLEPEGRNTEEVYVQGLSTSLPEYVQREILRSIPGLEEAEIMRAGYAIEYDAVVPTQLWPTLEVKNVEGVFTAGQINGTSGYEEAAGQGIMAGINAAAKALNKDTLILDRSQAYIGVLIDDLVTKGTNEPYRLLTSRAEYRLLLRHDNADLRLTDIGYKLGLISEERYQRFEEKKRLIEEEKQRLQEIRLKPTEQLQSLMEQIGGTRLKDGILAYDLLKRPEVTYDIIDQVCPPELDLADDVKEQVEIQIKYQGYIVKSNQQVDRMKKMENKLIPDNIDYDAISGIATEAREKLKKVRPLSVAQASRIAGVNPADVSILLVYIEQGNVAKVSNE</sequence>
<dbReference type="InterPro" id="IPR020595">
    <property type="entry name" value="MnmG-rel_CS"/>
</dbReference>
<comment type="subunit">
    <text evidence="10 12">Homodimer. Heterotetramer of two MnmE and two MnmG subunits.</text>
</comment>
<feature type="binding site" evidence="12">
    <location>
        <begin position="15"/>
        <end position="20"/>
    </location>
    <ligand>
        <name>FAD</name>
        <dbReference type="ChEBI" id="CHEBI:57692"/>
    </ligand>
</feature>
<evidence type="ECO:0000256" key="11">
    <source>
        <dbReference type="ARBA" id="ARBA00031800"/>
    </source>
</evidence>
<comment type="function">
    <text evidence="2 12">NAD-binding protein involved in the addition of a carboxymethylaminomethyl (cmnm) group at the wobble position (U34) of certain tRNAs, forming tRNA-cmnm(5)s(2)U34.</text>
</comment>
<feature type="binding site" evidence="12">
    <location>
        <position position="182"/>
    </location>
    <ligand>
        <name>FAD</name>
        <dbReference type="ChEBI" id="CHEBI:57692"/>
    </ligand>
</feature>
<dbReference type="Proteomes" id="UP000199687">
    <property type="component" value="Unassembled WGS sequence"/>
</dbReference>
<dbReference type="GO" id="GO:0005829">
    <property type="term" value="C:cytosol"/>
    <property type="evidence" value="ECO:0007669"/>
    <property type="project" value="TreeGrafter"/>
</dbReference>
<dbReference type="InterPro" id="IPR036188">
    <property type="entry name" value="FAD/NAD-bd_sf"/>
</dbReference>
<evidence type="ECO:0000256" key="7">
    <source>
        <dbReference type="ARBA" id="ARBA00022694"/>
    </source>
</evidence>
<dbReference type="Gene3D" id="1.10.10.1800">
    <property type="entry name" value="tRNA uridine 5-carboxymethylaminomethyl modification enzyme MnmG/GidA"/>
    <property type="match status" value="1"/>
</dbReference>
<dbReference type="FunFam" id="3.50.50.60:FF:000002">
    <property type="entry name" value="tRNA uridine 5-carboxymethylaminomethyl modification enzyme MnmG"/>
    <property type="match status" value="1"/>
</dbReference>
<dbReference type="PROSITE" id="PS01280">
    <property type="entry name" value="GIDA_1"/>
    <property type="match status" value="1"/>
</dbReference>
<comment type="subcellular location">
    <subcellularLocation>
        <location evidence="12">Cytoplasm</location>
    </subcellularLocation>
</comment>
<keyword evidence="7 12" id="KW-0819">tRNA processing</keyword>
<dbReference type="GO" id="GO:0002098">
    <property type="term" value="P:tRNA wobble uridine modification"/>
    <property type="evidence" value="ECO:0007669"/>
    <property type="project" value="InterPro"/>
</dbReference>
<dbReference type="Gene3D" id="1.10.150.570">
    <property type="entry name" value="GidA associated domain, C-terminal subdomain"/>
    <property type="match status" value="1"/>
</dbReference>
<keyword evidence="5 12" id="KW-0963">Cytoplasm</keyword>
<dbReference type="PANTHER" id="PTHR11806:SF0">
    <property type="entry name" value="PROTEIN MTO1 HOMOLOG, MITOCHONDRIAL"/>
    <property type="match status" value="1"/>
</dbReference>
<comment type="cofactor">
    <cofactor evidence="1 12">
        <name>FAD</name>
        <dbReference type="ChEBI" id="CHEBI:57692"/>
    </cofactor>
</comment>